<keyword evidence="2" id="KW-1185">Reference proteome</keyword>
<dbReference type="AlphaFoldDB" id="A0AAE9W6U5"/>
<evidence type="ECO:0000313" key="1">
    <source>
        <dbReference type="EMBL" id="WBW71051.1"/>
    </source>
</evidence>
<proteinExistence type="predicted"/>
<evidence type="ECO:0000313" key="2">
    <source>
        <dbReference type="Proteomes" id="UP001212411"/>
    </source>
</evidence>
<dbReference type="RefSeq" id="XP_056035294.1">
    <property type="nucleotide sequence ID" value="XM_056179396.1"/>
</dbReference>
<accession>A0AAE9W6U5</accession>
<gene>
    <name evidence="1" type="primary">smp2</name>
    <name evidence="1" type="ORF">SOMG_00602</name>
</gene>
<dbReference type="EMBL" id="CP115611">
    <property type="protein sequence ID" value="WBW71051.1"/>
    <property type="molecule type" value="Genomic_DNA"/>
</dbReference>
<organism evidence="1 2">
    <name type="scientific">Schizosaccharomyces osmophilus</name>
    <dbReference type="NCBI Taxonomy" id="2545709"/>
    <lineage>
        <taxon>Eukaryota</taxon>
        <taxon>Fungi</taxon>
        <taxon>Dikarya</taxon>
        <taxon>Ascomycota</taxon>
        <taxon>Taphrinomycotina</taxon>
        <taxon>Schizosaccharomycetes</taxon>
        <taxon>Schizosaccharomycetales</taxon>
        <taxon>Schizosaccharomycetaceae</taxon>
        <taxon>Schizosaccharomyces</taxon>
    </lineage>
</organism>
<protein>
    <submittedName>
        <fullName evidence="1">Schizosaccharomyces specific microprotein Smp2</fullName>
    </submittedName>
</protein>
<dbReference type="KEGG" id="som:SOMG_00602"/>
<name>A0AAE9W6U5_9SCHI</name>
<dbReference type="Proteomes" id="UP001212411">
    <property type="component" value="Chromosome 1"/>
</dbReference>
<reference evidence="1 2" key="1">
    <citation type="journal article" date="2023" name="G3 (Bethesda)">
        <title>A high-quality reference genome for the fission yeast Schizosaccharomyces osmophilus.</title>
        <authorList>
            <person name="Jia G.S."/>
            <person name="Zhang W.C."/>
            <person name="Liang Y."/>
            <person name="Liu X.H."/>
            <person name="Rhind N."/>
            <person name="Pidoux A."/>
            <person name="Brysch-Herzberg M."/>
            <person name="Du L.L."/>
        </authorList>
    </citation>
    <scope>NUCLEOTIDE SEQUENCE [LARGE SCALE GENOMIC DNA]</scope>
    <source>
        <strain evidence="1 2">CBS 15793</strain>
    </source>
</reference>
<dbReference type="GeneID" id="80874085"/>
<sequence>MEENKENQLNLPKLSIPENIQVFQGKYYTLDGEQTPNPDGAAEFKTCKALYYKSKKPIPGR</sequence>